<name>A0A1L0DF70_9ASCO</name>
<dbReference type="AlphaFoldDB" id="A0A1L0DF70"/>
<keyword evidence="1" id="KW-0732">Signal</keyword>
<organism evidence="2 3">
    <name type="scientific">Sungouiella intermedia</name>
    <dbReference type="NCBI Taxonomy" id="45354"/>
    <lineage>
        <taxon>Eukaryota</taxon>
        <taxon>Fungi</taxon>
        <taxon>Dikarya</taxon>
        <taxon>Ascomycota</taxon>
        <taxon>Saccharomycotina</taxon>
        <taxon>Pichiomycetes</taxon>
        <taxon>Metschnikowiaceae</taxon>
        <taxon>Sungouiella</taxon>
    </lineage>
</organism>
<dbReference type="Proteomes" id="UP000182259">
    <property type="component" value="Chromosome IV"/>
</dbReference>
<evidence type="ECO:0000313" key="2">
    <source>
        <dbReference type="EMBL" id="SGZ55188.1"/>
    </source>
</evidence>
<evidence type="ECO:0000256" key="1">
    <source>
        <dbReference type="SAM" id="SignalP"/>
    </source>
</evidence>
<sequence length="160" mass="18143">MTSFQNCLCLLILVVIRCKDLEGVNFPNLKVLKRFRTWQLLGFRCAHYLSEDIVVRGIDGVALLEAIDLCSIDRFISTTELPENLEELKMPMSSDQCPVVTVLKKLRAMEISLEKANFDIPPNLEELTIHCVVDIGYSEPRLPRTIQKQSMIGGKSSIFD</sequence>
<feature type="signal peptide" evidence="1">
    <location>
        <begin position="1"/>
        <end position="23"/>
    </location>
</feature>
<gene>
    <name evidence="2" type="ORF">SAMEA4029009_CIC11G00000004900</name>
</gene>
<proteinExistence type="predicted"/>
<accession>A0A1L0DF70</accession>
<protein>
    <submittedName>
        <fullName evidence="2">CIC11C00000004900</fullName>
    </submittedName>
</protein>
<reference evidence="3" key="1">
    <citation type="submission" date="2016-10" db="EMBL/GenBank/DDBJ databases">
        <authorList>
            <person name="Geijer C."/>
            <person name="Jareborg N."/>
            <person name="Dainat J."/>
        </authorList>
    </citation>
    <scope>NUCLEOTIDE SEQUENCE [LARGE SCALE GENOMIC DNA]</scope>
    <source>
        <strain evidence="3">PYCC 4715</strain>
    </source>
</reference>
<evidence type="ECO:0000313" key="3">
    <source>
        <dbReference type="Proteomes" id="UP000182259"/>
    </source>
</evidence>
<dbReference type="EMBL" id="LT635767">
    <property type="protein sequence ID" value="SGZ55188.1"/>
    <property type="molecule type" value="Genomic_DNA"/>
</dbReference>
<feature type="chain" id="PRO_5013244762" evidence="1">
    <location>
        <begin position="24"/>
        <end position="160"/>
    </location>
</feature>